<evidence type="ECO:0000313" key="1">
    <source>
        <dbReference type="EMBL" id="AIA92896.1"/>
    </source>
</evidence>
<accession>A0A060CJG8</accession>
<sequence>MTEQMTTGDGDQVDPTGSVIVICNDQSYFLRHRTPVVEKLAARGIAVTVMTGGDADNRRPGAPWRFRHIPIDRFAFRPLGDLRILAASARAFWQQRPQAVHLITLKPAVFSGL</sequence>
<organism evidence="1">
    <name type="scientific">uncultured Vibrio sp</name>
    <dbReference type="NCBI Taxonomy" id="114054"/>
    <lineage>
        <taxon>Bacteria</taxon>
        <taxon>Pseudomonadati</taxon>
        <taxon>Pseudomonadota</taxon>
        <taxon>Gammaproteobacteria</taxon>
        <taxon>Vibrionales</taxon>
        <taxon>Vibrionaceae</taxon>
        <taxon>Vibrio</taxon>
        <taxon>environmental samples</taxon>
    </lineage>
</organism>
<dbReference type="AlphaFoldDB" id="A0A060CJG8"/>
<feature type="non-terminal residue" evidence="1">
    <location>
        <position position="113"/>
    </location>
</feature>
<protein>
    <submittedName>
        <fullName evidence="1">CAZy families GT4 protein</fullName>
    </submittedName>
</protein>
<dbReference type="EMBL" id="KF125568">
    <property type="protein sequence ID" value="AIA92896.1"/>
    <property type="molecule type" value="Genomic_DNA"/>
</dbReference>
<reference evidence="1" key="1">
    <citation type="journal article" date="2013" name="Environ. Microbiol.">
        <title>Seasonally variable intestinal metagenomes of the red palm weevil (Rhynchophorus ferrugineus).</title>
        <authorList>
            <person name="Jia S."/>
            <person name="Zhang X."/>
            <person name="Zhang G."/>
            <person name="Yin A."/>
            <person name="Zhang S."/>
            <person name="Li F."/>
            <person name="Wang L."/>
            <person name="Zhao D."/>
            <person name="Yun Q."/>
            <person name="Tala"/>
            <person name="Wang J."/>
            <person name="Sun G."/>
            <person name="Baabdullah M."/>
            <person name="Yu X."/>
            <person name="Hu S."/>
            <person name="Al-Mssallem I.S."/>
            <person name="Yu J."/>
        </authorList>
    </citation>
    <scope>NUCLEOTIDE SEQUENCE</scope>
</reference>
<name>A0A060CJG8_9VIBR</name>
<proteinExistence type="predicted"/>